<proteinExistence type="predicted"/>
<dbReference type="RefSeq" id="WP_206089673.1">
    <property type="nucleotide sequence ID" value="NZ_CP065053.1"/>
</dbReference>
<protein>
    <submittedName>
        <fullName evidence="2">Uncharacterized protein</fullName>
    </submittedName>
</protein>
<evidence type="ECO:0000256" key="1">
    <source>
        <dbReference type="SAM" id="Phobius"/>
    </source>
</evidence>
<dbReference type="Proteomes" id="UP000662888">
    <property type="component" value="Chromosome"/>
</dbReference>
<keyword evidence="3" id="KW-1185">Reference proteome</keyword>
<keyword evidence="1" id="KW-1133">Transmembrane helix</keyword>
<feature type="transmembrane region" description="Helical" evidence="1">
    <location>
        <begin position="35"/>
        <end position="56"/>
    </location>
</feature>
<dbReference type="EMBL" id="CP065053">
    <property type="protein sequence ID" value="QPI50076.1"/>
    <property type="molecule type" value="Genomic_DNA"/>
</dbReference>
<evidence type="ECO:0000313" key="3">
    <source>
        <dbReference type="Proteomes" id="UP000662888"/>
    </source>
</evidence>
<keyword evidence="1" id="KW-0472">Membrane</keyword>
<accession>A0AA48WDQ3</accession>
<reference evidence="2 3" key="1">
    <citation type="submission" date="2020-11" db="EMBL/GenBank/DDBJ databases">
        <authorList>
            <person name="Sun Q."/>
        </authorList>
    </citation>
    <scope>NUCLEOTIDE SEQUENCE [LARGE SCALE GENOMIC DNA]</scope>
    <source>
        <strain evidence="2 3">P8398</strain>
    </source>
</reference>
<organism evidence="2 3">
    <name type="scientific">Massilia antarctica</name>
    <dbReference type="NCBI Taxonomy" id="2765360"/>
    <lineage>
        <taxon>Bacteria</taxon>
        <taxon>Pseudomonadati</taxon>
        <taxon>Pseudomonadota</taxon>
        <taxon>Betaproteobacteria</taxon>
        <taxon>Burkholderiales</taxon>
        <taxon>Oxalobacteraceae</taxon>
        <taxon>Telluria group</taxon>
        <taxon>Massilia</taxon>
    </lineage>
</organism>
<gene>
    <name evidence="2" type="ORF">IV454_00035</name>
</gene>
<feature type="transmembrane region" description="Helical" evidence="1">
    <location>
        <begin position="6"/>
        <end position="23"/>
    </location>
</feature>
<sequence>MGLYYLALLLIWFGVLWWVVKGLTWRLDHRYKRLISLIVIVIVYPLPLADEIIGAIQFSKLCEHQVIYKDPDMEKKRGARLIFDPHEKRQIEGKALPMTSELWEFVNESDKSVMLSYVVFNTGQAGDAFDSTCPAQRGRSPLIFSGVCYPKEDKNLYIYYKIVN</sequence>
<keyword evidence="1" id="KW-0812">Transmembrane</keyword>
<name>A0AA48WDQ3_9BURK</name>
<evidence type="ECO:0000313" key="2">
    <source>
        <dbReference type="EMBL" id="QPI50076.1"/>
    </source>
</evidence>